<reference evidence="1" key="1">
    <citation type="submission" date="2025-08" db="UniProtKB">
        <authorList>
            <consortium name="Ensembl"/>
        </authorList>
    </citation>
    <scope>IDENTIFICATION</scope>
</reference>
<accession>A0A2R9B1R9</accession>
<sequence length="605" mass="70264">MTFRATDSEFDLTNIEEYAENSALSRLNNIKAKQRVSYVTSTENESDTQILTFRHITKAQEKTRKRQQPIKLEPLPVLKVYQDHKQPEYIHEQNRFQLMTAGIIKRPVSIAKKSFATSSTPFLEHQDAVKKMQIHRPYVEVFSPSPPKLPRTGIGKRGLFGTRSSAYPKYTFHDREEVVKANIRDPLQIIKIIRENEHLGFLYMIPAVPRSSIEYDTYNLKVVSYENINKNDYYTISQRAVTHIHNEDIEFIEIDRWEQEYLYHRELTKIPIFSLFRKWKAFSVWRKNVRSKKITGCQKSLQKNLFIVNPHLRPALLKINELCYHLSFMGLCYIEKCHTYTLQEFKAAQVIRLAEVTERLGEFRNEAKYVVRRACRFALRAAGFVPDDCAFGPFEDYHKVQRSGSFINTPHELPTYGDSEKMTYTEQASKRHYCMRLTCFIRLNDYLIENTMHVLTVNAVNSLLNHLTDKLKRTPSADVIQKWITEEKPEVPDKKGTVMVEKQEEDESLIPMFLTELMLTVQSLLFEPSLEDFLDGILGAVNHCQNTVLSVPNLVPDSYFDAFTSPYINNKLEGKTCGTGPSLAAVFEDDKNFHTIISQIKVCLL</sequence>
<evidence type="ECO:0000313" key="2">
    <source>
        <dbReference type="Proteomes" id="UP000240080"/>
    </source>
</evidence>
<reference evidence="1" key="2">
    <citation type="submission" date="2025-09" db="UniProtKB">
        <authorList>
            <consortium name="Ensembl"/>
        </authorList>
    </citation>
    <scope>IDENTIFICATION</scope>
</reference>
<dbReference type="EMBL" id="AJFE02056335">
    <property type="status" value="NOT_ANNOTATED_CDS"/>
    <property type="molecule type" value="Genomic_DNA"/>
</dbReference>
<dbReference type="GeneTree" id="ENSGT00940000154761"/>
<dbReference type="EMBL" id="AJFE02056334">
    <property type="status" value="NOT_ANNOTATED_CDS"/>
    <property type="molecule type" value="Genomic_DNA"/>
</dbReference>
<keyword evidence="2" id="KW-1185">Reference proteome</keyword>
<dbReference type="Proteomes" id="UP000240080">
    <property type="component" value="Unplaced"/>
</dbReference>
<protein>
    <submittedName>
        <fullName evidence="1">Dynein axonemal heavy chain 6</fullName>
    </submittedName>
</protein>
<gene>
    <name evidence="1" type="primary">DNAH6</name>
</gene>
<dbReference type="Ensembl" id="ENSPPAT00000045842.1">
    <property type="protein sequence ID" value="ENSPPAP00000023024.1"/>
    <property type="gene ID" value="ENSPPAG00000034680.1"/>
</dbReference>
<dbReference type="EMBL" id="AJFE02056333">
    <property type="status" value="NOT_ANNOTATED_CDS"/>
    <property type="molecule type" value="Genomic_DNA"/>
</dbReference>
<evidence type="ECO:0000313" key="1">
    <source>
        <dbReference type="Ensembl" id="ENSPPAP00000023024.1"/>
    </source>
</evidence>
<name>A0A2R9B1R9_PANPA</name>
<dbReference type="Bgee" id="ENSPPAG00000034680">
    <property type="expression patterns" value="Expressed in testis and 1 other cell type or tissue"/>
</dbReference>
<organism evidence="1 2">
    <name type="scientific">Pan paniscus</name>
    <name type="common">Pygmy chimpanzee</name>
    <name type="synonym">Bonobo</name>
    <dbReference type="NCBI Taxonomy" id="9597"/>
    <lineage>
        <taxon>Eukaryota</taxon>
        <taxon>Metazoa</taxon>
        <taxon>Chordata</taxon>
        <taxon>Craniata</taxon>
        <taxon>Vertebrata</taxon>
        <taxon>Euteleostomi</taxon>
        <taxon>Mammalia</taxon>
        <taxon>Eutheria</taxon>
        <taxon>Euarchontoglires</taxon>
        <taxon>Primates</taxon>
        <taxon>Haplorrhini</taxon>
        <taxon>Catarrhini</taxon>
        <taxon>Hominidae</taxon>
        <taxon>Pan</taxon>
    </lineage>
</organism>
<dbReference type="AlphaFoldDB" id="A0A2R9B1R9"/>
<proteinExistence type="predicted"/>